<dbReference type="GO" id="GO:0048487">
    <property type="term" value="F:beta-tubulin binding"/>
    <property type="evidence" value="ECO:0007669"/>
    <property type="project" value="TreeGrafter"/>
</dbReference>
<feature type="compositionally biased region" description="Acidic residues" evidence="2">
    <location>
        <begin position="356"/>
        <end position="371"/>
    </location>
</feature>
<dbReference type="Proteomes" id="UP000014760">
    <property type="component" value="Unassembled WGS sequence"/>
</dbReference>
<dbReference type="STRING" id="283909.R7VCX3"/>
<reference evidence="6" key="3">
    <citation type="submission" date="2015-06" db="UniProtKB">
        <authorList>
            <consortium name="EnsemblMetazoa"/>
        </authorList>
    </citation>
    <scope>IDENTIFICATION</scope>
</reference>
<dbReference type="FunCoup" id="R7VCX3">
    <property type="interactions" value="7"/>
</dbReference>
<dbReference type="PRINTS" id="PR02043">
    <property type="entry name" value="CANCERSCCP1"/>
</dbReference>
<dbReference type="GO" id="GO:0005930">
    <property type="term" value="C:axoneme"/>
    <property type="evidence" value="ECO:0007669"/>
    <property type="project" value="TreeGrafter"/>
</dbReference>
<evidence type="ECO:0000259" key="4">
    <source>
        <dbReference type="Pfam" id="PF15927"/>
    </source>
</evidence>
<dbReference type="EMBL" id="KB293180">
    <property type="protein sequence ID" value="ELU16422.1"/>
    <property type="molecule type" value="Genomic_DNA"/>
</dbReference>
<dbReference type="InterPro" id="IPR023247">
    <property type="entry name" value="IC97/Dnai7-like"/>
</dbReference>
<reference evidence="7" key="1">
    <citation type="submission" date="2012-12" db="EMBL/GenBank/DDBJ databases">
        <authorList>
            <person name="Hellsten U."/>
            <person name="Grimwood J."/>
            <person name="Chapman J.A."/>
            <person name="Shapiro H."/>
            <person name="Aerts A."/>
            <person name="Otillar R.P."/>
            <person name="Terry A.Y."/>
            <person name="Boore J.L."/>
            <person name="Simakov O."/>
            <person name="Marletaz F."/>
            <person name="Cho S.-J."/>
            <person name="Edsinger-Gonzales E."/>
            <person name="Havlak P."/>
            <person name="Kuo D.-H."/>
            <person name="Larsson T."/>
            <person name="Lv J."/>
            <person name="Arendt D."/>
            <person name="Savage R."/>
            <person name="Osoegawa K."/>
            <person name="de Jong P."/>
            <person name="Lindberg D.R."/>
            <person name="Seaver E.C."/>
            <person name="Weisblat D.A."/>
            <person name="Putnam N.H."/>
            <person name="Grigoriev I.V."/>
            <person name="Rokhsar D.S."/>
        </authorList>
    </citation>
    <scope>NUCLEOTIDE SEQUENCE</scope>
    <source>
        <strain evidence="7">I ESC-2004</strain>
    </source>
</reference>
<feature type="region of interest" description="Disordered" evidence="2">
    <location>
        <begin position="446"/>
        <end position="480"/>
    </location>
</feature>
<evidence type="ECO:0000256" key="1">
    <source>
        <dbReference type="ARBA" id="ARBA00024332"/>
    </source>
</evidence>
<accession>R7VCX3</accession>
<protein>
    <recommendedName>
        <fullName evidence="8">IC97/Casc1 N-terminal domain-containing protein</fullName>
    </recommendedName>
</protein>
<dbReference type="GO" id="GO:0008017">
    <property type="term" value="F:microtubule binding"/>
    <property type="evidence" value="ECO:0007669"/>
    <property type="project" value="TreeGrafter"/>
</dbReference>
<feature type="compositionally biased region" description="Basic and acidic residues" evidence="2">
    <location>
        <begin position="25"/>
        <end position="51"/>
    </location>
</feature>
<feature type="domain" description="IC97/Casc1 N-terminal" evidence="4">
    <location>
        <begin position="39"/>
        <end position="241"/>
    </location>
</feature>
<name>R7VCX3_CAPTE</name>
<organism evidence="5">
    <name type="scientific">Capitella teleta</name>
    <name type="common">Polychaete worm</name>
    <dbReference type="NCBI Taxonomy" id="283909"/>
    <lineage>
        <taxon>Eukaryota</taxon>
        <taxon>Metazoa</taxon>
        <taxon>Spiralia</taxon>
        <taxon>Lophotrochozoa</taxon>
        <taxon>Annelida</taxon>
        <taxon>Polychaeta</taxon>
        <taxon>Sedentaria</taxon>
        <taxon>Scolecida</taxon>
        <taxon>Capitellidae</taxon>
        <taxon>Capitella</taxon>
    </lineage>
</organism>
<sequence length="760" mass="87343">MWGGIRECACNQDYTPPKSGNKKLSKAEKDKLKKDELEKKAQEEEEARIQAEEEEEEQKERAKVEAEERRRLDNEERKRRKGQLEDLATMWESYTATLAAEKADYRRQAKWDRYMLCDGSPNPAIPGEINTFMNLWREDQNNNDIESVLKDSKLTLKLLNELHTLIETTPEEELPEKEVNQYKETIKELQSLLAEKLDLSSHILLLSSTDLADPETGNLQTVKTDGVITLSMWGNLSKNPRIKSHEFEEKGFMFEMPKMLTLMDCAVRVLFTEYDHYSEHSKSSVCRPKVNVIEEPEVAAVEGEEEGEEKVEGMEGGDEENKEEAAEGEDPISREETKDVMAALNQLEDNDKEKEEQEVEPVEAEPEEDDFEIKTPEPEEFEDFDGDDDAVDLRAFSVMGGIFHFNLLHLPPQPKTVQSWILTRVDPMQLRPIEYVADANPLTASAAAAGKESPATESTKDGGSLGGESRADKRDVDRPPIGVTMRLPETVYFCEEPQVARWDEEIKQWRLDGFSDHKFNEDKRLLSFRTTQFGTMALIQDTHINMPFQSWEIRPRGLNHCVMTIIAAIVEVEIQIKNDVCCLTQPDKPEVQHLLNQWYPPREFIKRMRAAGLNVFPEPDSSKYVSIQAKNAITEERLYQQMAMTASGMAFSWSKWNSEVGDKERIILQGCEQLQDEALFEEDWSLFMVNKKRTTKLKMTEFDDNFSEDHAEGTEFHADLYHMTVEMASDGAKDRIRETTHTFIDSVWSILRSTKLVTYS</sequence>
<reference evidence="5 7" key="2">
    <citation type="journal article" date="2013" name="Nature">
        <title>Insights into bilaterian evolution from three spiralian genomes.</title>
        <authorList>
            <person name="Simakov O."/>
            <person name="Marletaz F."/>
            <person name="Cho S.J."/>
            <person name="Edsinger-Gonzales E."/>
            <person name="Havlak P."/>
            <person name="Hellsten U."/>
            <person name="Kuo D.H."/>
            <person name="Larsson T."/>
            <person name="Lv J."/>
            <person name="Arendt D."/>
            <person name="Savage R."/>
            <person name="Osoegawa K."/>
            <person name="de Jong P."/>
            <person name="Grimwood J."/>
            <person name="Chapman J.A."/>
            <person name="Shapiro H."/>
            <person name="Aerts A."/>
            <person name="Otillar R.P."/>
            <person name="Terry A.Y."/>
            <person name="Boore J.L."/>
            <person name="Grigoriev I.V."/>
            <person name="Lindberg D.R."/>
            <person name="Seaver E.C."/>
            <person name="Weisblat D.A."/>
            <person name="Putnam N.H."/>
            <person name="Rokhsar D.S."/>
        </authorList>
    </citation>
    <scope>NUCLEOTIDE SEQUENCE</scope>
    <source>
        <strain evidence="5 7">I ESC-2004</strain>
    </source>
</reference>
<evidence type="ECO:0008006" key="8">
    <source>
        <dbReference type="Google" id="ProtNLM"/>
    </source>
</evidence>
<feature type="compositionally biased region" description="Basic and acidic residues" evidence="2">
    <location>
        <begin position="58"/>
        <end position="77"/>
    </location>
</feature>
<evidence type="ECO:0000256" key="2">
    <source>
        <dbReference type="SAM" id="MobiDB-lite"/>
    </source>
</evidence>
<feature type="compositionally biased region" description="Acidic residues" evidence="2">
    <location>
        <begin position="296"/>
        <end position="330"/>
    </location>
</feature>
<keyword evidence="7" id="KW-1185">Reference proteome</keyword>
<proteinExistence type="inferred from homology"/>
<feature type="compositionally biased region" description="Basic and acidic residues" evidence="2">
    <location>
        <begin position="469"/>
        <end position="478"/>
    </location>
</feature>
<dbReference type="OrthoDB" id="297923at2759"/>
<comment type="similarity">
    <text evidence="1">Belongs to the DNAI7 family.</text>
</comment>
<feature type="domain" description="CASC1 C-terminal" evidence="3">
    <location>
        <begin position="506"/>
        <end position="668"/>
    </location>
</feature>
<evidence type="ECO:0000313" key="5">
    <source>
        <dbReference type="EMBL" id="ELU16422.1"/>
    </source>
</evidence>
<dbReference type="InterPro" id="IPR031826">
    <property type="entry name" value="IC97/Casc1_N"/>
</dbReference>
<feature type="region of interest" description="Disordered" evidence="2">
    <location>
        <begin position="1"/>
        <end position="81"/>
    </location>
</feature>
<dbReference type="PANTHER" id="PTHR20929:SF11">
    <property type="entry name" value="DYNEIN AXONEMAL INTERMEDIATE CHAIN 7"/>
    <property type="match status" value="1"/>
</dbReference>
<evidence type="ECO:0000313" key="7">
    <source>
        <dbReference type="Proteomes" id="UP000014760"/>
    </source>
</evidence>
<dbReference type="Pfam" id="PF12366">
    <property type="entry name" value="Casc1_C"/>
    <property type="match status" value="1"/>
</dbReference>
<feature type="region of interest" description="Disordered" evidence="2">
    <location>
        <begin position="296"/>
        <end position="371"/>
    </location>
</feature>
<dbReference type="EMBL" id="AMQN01000622">
    <property type="status" value="NOT_ANNOTATED_CDS"/>
    <property type="molecule type" value="Genomic_DNA"/>
</dbReference>
<dbReference type="EnsemblMetazoa" id="CapteT227810">
    <property type="protein sequence ID" value="CapteP227810"/>
    <property type="gene ID" value="CapteG227810"/>
</dbReference>
<dbReference type="PANTHER" id="PTHR20929">
    <property type="entry name" value="LUNG ADENOMA SUSCEPTIBILITY 1-RELATED"/>
    <property type="match status" value="1"/>
</dbReference>
<dbReference type="OMA" id="FTRCEKT"/>
<evidence type="ECO:0000313" key="6">
    <source>
        <dbReference type="EnsemblMetazoa" id="CapteP227810"/>
    </source>
</evidence>
<dbReference type="HOGENOM" id="CLU_003945_1_0_1"/>
<dbReference type="Pfam" id="PF15927">
    <property type="entry name" value="Casc1_N"/>
    <property type="match status" value="1"/>
</dbReference>
<dbReference type="InterPro" id="IPR022110">
    <property type="entry name" value="CASC1_C"/>
</dbReference>
<dbReference type="AlphaFoldDB" id="R7VCX3"/>
<gene>
    <name evidence="5" type="ORF">CAPTEDRAFT_227810</name>
</gene>
<evidence type="ECO:0000259" key="3">
    <source>
        <dbReference type="Pfam" id="PF12366"/>
    </source>
</evidence>